<sequence>MQHAGRPGRSKPESVCGDPFVALYAHELSEVLSLPESHVRKVCLAHHDQDLSFCLNVSAYYSDKVIQARAKHFYFYHPSYCFRHSFQL</sequence>
<protein>
    <submittedName>
        <fullName evidence="1">Uncharacterized protein</fullName>
    </submittedName>
</protein>
<organism evidence="1 2">
    <name type="scientific">Cylicocyclus nassatus</name>
    <name type="common">Nematode worm</name>
    <dbReference type="NCBI Taxonomy" id="53992"/>
    <lineage>
        <taxon>Eukaryota</taxon>
        <taxon>Metazoa</taxon>
        <taxon>Ecdysozoa</taxon>
        <taxon>Nematoda</taxon>
        <taxon>Chromadorea</taxon>
        <taxon>Rhabditida</taxon>
        <taxon>Rhabditina</taxon>
        <taxon>Rhabditomorpha</taxon>
        <taxon>Strongyloidea</taxon>
        <taxon>Strongylidae</taxon>
        <taxon>Cylicocyclus</taxon>
    </lineage>
</organism>
<dbReference type="AlphaFoldDB" id="A0AA36GF90"/>
<name>A0AA36GF90_CYLNA</name>
<proteinExistence type="predicted"/>
<dbReference type="EMBL" id="CATQJL010000001">
    <property type="protein sequence ID" value="CAJ0590079.1"/>
    <property type="molecule type" value="Genomic_DNA"/>
</dbReference>
<evidence type="ECO:0000313" key="1">
    <source>
        <dbReference type="EMBL" id="CAJ0590079.1"/>
    </source>
</evidence>
<keyword evidence="2" id="KW-1185">Reference proteome</keyword>
<accession>A0AA36GF90</accession>
<evidence type="ECO:0000313" key="2">
    <source>
        <dbReference type="Proteomes" id="UP001176961"/>
    </source>
</evidence>
<reference evidence="1" key="1">
    <citation type="submission" date="2023-07" db="EMBL/GenBank/DDBJ databases">
        <authorList>
            <consortium name="CYATHOMIX"/>
        </authorList>
    </citation>
    <scope>NUCLEOTIDE SEQUENCE</scope>
    <source>
        <strain evidence="1">N/A</strain>
    </source>
</reference>
<dbReference type="Proteomes" id="UP001176961">
    <property type="component" value="Unassembled WGS sequence"/>
</dbReference>
<comment type="caution">
    <text evidence="1">The sequence shown here is derived from an EMBL/GenBank/DDBJ whole genome shotgun (WGS) entry which is preliminary data.</text>
</comment>
<gene>
    <name evidence="1" type="ORF">CYNAS_LOCUS2062</name>
</gene>